<evidence type="ECO:0000256" key="2">
    <source>
        <dbReference type="ARBA" id="ARBA00006375"/>
    </source>
</evidence>
<evidence type="ECO:0000313" key="13">
    <source>
        <dbReference type="Proteomes" id="UP000186817"/>
    </source>
</evidence>
<feature type="repeat" description="Solcar" evidence="9">
    <location>
        <begin position="438"/>
        <end position="526"/>
    </location>
</feature>
<gene>
    <name evidence="12" type="primary">Slc25a29</name>
    <name evidence="12" type="ORF">AK812_SmicGene19813</name>
</gene>
<keyword evidence="6 11" id="KW-1133">Transmembrane helix</keyword>
<evidence type="ECO:0000256" key="6">
    <source>
        <dbReference type="ARBA" id="ARBA00022989"/>
    </source>
</evidence>
<keyword evidence="8 9" id="KW-0472">Membrane</keyword>
<evidence type="ECO:0000256" key="10">
    <source>
        <dbReference type="SAM" id="MobiDB-lite"/>
    </source>
</evidence>
<evidence type="ECO:0000256" key="9">
    <source>
        <dbReference type="PROSITE-ProRule" id="PRU00282"/>
    </source>
</evidence>
<dbReference type="Gene3D" id="1.50.40.10">
    <property type="entry name" value="Mitochondrial carrier domain"/>
    <property type="match status" value="1"/>
</dbReference>
<protein>
    <submittedName>
        <fullName evidence="12">Mitochondrial carnitine/acylcarnitine carrier protein CACL</fullName>
    </submittedName>
</protein>
<keyword evidence="13" id="KW-1185">Reference proteome</keyword>
<keyword evidence="3" id="KW-0813">Transport</keyword>
<organism evidence="12 13">
    <name type="scientific">Symbiodinium microadriaticum</name>
    <name type="common">Dinoflagellate</name>
    <name type="synonym">Zooxanthella microadriatica</name>
    <dbReference type="NCBI Taxonomy" id="2951"/>
    <lineage>
        <taxon>Eukaryota</taxon>
        <taxon>Sar</taxon>
        <taxon>Alveolata</taxon>
        <taxon>Dinophyceae</taxon>
        <taxon>Suessiales</taxon>
        <taxon>Symbiodiniaceae</taxon>
        <taxon>Symbiodinium</taxon>
    </lineage>
</organism>
<comment type="caution">
    <text evidence="12">The sequence shown here is derived from an EMBL/GenBank/DDBJ whole genome shotgun (WGS) entry which is preliminary data.</text>
</comment>
<feature type="transmembrane region" description="Helical" evidence="11">
    <location>
        <begin position="170"/>
        <end position="188"/>
    </location>
</feature>
<feature type="repeat" description="Solcar" evidence="9">
    <location>
        <begin position="341"/>
        <end position="432"/>
    </location>
</feature>
<comment type="similarity">
    <text evidence="2">Belongs to the mitochondrial carrier (TC 2.A.29) family.</text>
</comment>
<feature type="transmembrane region" description="Helical" evidence="11">
    <location>
        <begin position="1214"/>
        <end position="1236"/>
    </location>
</feature>
<keyword evidence="4 9" id="KW-0812">Transmembrane</keyword>
<feature type="repeat" description="Solcar" evidence="9">
    <location>
        <begin position="247"/>
        <end position="332"/>
    </location>
</feature>
<proteinExistence type="inferred from homology"/>
<dbReference type="InterPro" id="IPR018108">
    <property type="entry name" value="MCP_transmembrane"/>
</dbReference>
<feature type="compositionally biased region" description="Basic and acidic residues" evidence="10">
    <location>
        <begin position="840"/>
        <end position="879"/>
    </location>
</feature>
<feature type="compositionally biased region" description="Basic and acidic residues" evidence="10">
    <location>
        <begin position="893"/>
        <end position="984"/>
    </location>
</feature>
<keyword evidence="7" id="KW-0496">Mitochondrion</keyword>
<reference evidence="12 13" key="1">
    <citation type="submission" date="2016-02" db="EMBL/GenBank/DDBJ databases">
        <title>Genome analysis of coral dinoflagellate symbionts highlights evolutionary adaptations to a symbiotic lifestyle.</title>
        <authorList>
            <person name="Aranda M."/>
            <person name="Li Y."/>
            <person name="Liew Y.J."/>
            <person name="Baumgarten S."/>
            <person name="Simakov O."/>
            <person name="Wilson M."/>
            <person name="Piel J."/>
            <person name="Ashoor H."/>
            <person name="Bougouffa S."/>
            <person name="Bajic V.B."/>
            <person name="Ryu T."/>
            <person name="Ravasi T."/>
            <person name="Bayer T."/>
            <person name="Micklem G."/>
            <person name="Kim H."/>
            <person name="Bhak J."/>
            <person name="Lajeunesse T.C."/>
            <person name="Voolstra C.R."/>
        </authorList>
    </citation>
    <scope>NUCLEOTIDE SEQUENCE [LARGE SCALE GENOMIC DNA]</scope>
    <source>
        <strain evidence="12 13">CCMP2467</strain>
    </source>
</reference>
<dbReference type="Pfam" id="PF00153">
    <property type="entry name" value="Mito_carr"/>
    <property type="match status" value="3"/>
</dbReference>
<keyword evidence="5" id="KW-0677">Repeat</keyword>
<dbReference type="InterPro" id="IPR023395">
    <property type="entry name" value="MCP_dom_sf"/>
</dbReference>
<accession>A0A1Q9DRL3</accession>
<dbReference type="EMBL" id="LSRX01000421">
    <property type="protein sequence ID" value="OLP97806.1"/>
    <property type="molecule type" value="Genomic_DNA"/>
</dbReference>
<evidence type="ECO:0000256" key="11">
    <source>
        <dbReference type="SAM" id="Phobius"/>
    </source>
</evidence>
<evidence type="ECO:0000256" key="1">
    <source>
        <dbReference type="ARBA" id="ARBA00004225"/>
    </source>
</evidence>
<evidence type="ECO:0000256" key="5">
    <source>
        <dbReference type="ARBA" id="ARBA00022737"/>
    </source>
</evidence>
<evidence type="ECO:0000256" key="4">
    <source>
        <dbReference type="ARBA" id="ARBA00022692"/>
    </source>
</evidence>
<dbReference type="SUPFAM" id="SSF103506">
    <property type="entry name" value="Mitochondrial carrier"/>
    <property type="match status" value="1"/>
</dbReference>
<dbReference type="OrthoDB" id="193856at2759"/>
<dbReference type="InterPro" id="IPR050567">
    <property type="entry name" value="Mitochondrial_Carrier"/>
</dbReference>
<sequence>MAVFELADANGTWSEASSLDGRAAGTHYEASVRQQLWNFAGATAKAQLDKSRRQKLQETYNEAYKQSRKAVGNKVISALLLMKSVQLEVFLALTQQQGQQMPDHCILILNRKNFIMGAAFNAFLQKHLPILHSFHKESKLTIIWWPHAVPVQKHQELVQKHQEVVQKHKFVFGILVCVIFLLLLLRLCELLNRTSQPSGEKNVGSVMCRKGNRWIPVSLHSAGPLERCEIDNLLEGVLVNVKVFVEESAVRDFASGSIGGMVAILAGHPLDTAKTRIQAMPRFDGYGTWRVLAETARLEGPLALYKGMSFPFYSTALLTAVVFGVQGVSDRLLQEALGQERPQLTGFLGGCIAGLAQSPLVCIVDLVKTQRQVQFTPRSSASQGPAPVRLLLQRVKALGFGQGCLQGLGPTALKECPSYGVYFLVYEESKRLLDPRAPAVLSTLFSGGMAGCFALGMIHPVDVVKARVQSLPAQATAEQRSTRHIIAEGLRNEGAAFFLRGFSAAMQRAFVVNAATFGGVELGVALWDRMSAKGTVSSTVKVGFFFYLLRQMLAQMLALKLALWTLLAPVAAEYRIRGYEPTSNVASFARIDMDVLEMADHMAGYVQDGRRRTDASDPNRRRDPSDPNRRRTDPSDPDRRRDPSDPDRRRRATVDESEARRRTDPSDPNRRRDPADPNRRRTDDSDPNRRRDPADANRRRDPTDPNRRDVVSQSREGDWPRTVVVATVARAKMVSQELTERPVAIQHDFLSLAGFSLQSASRMAGTPEYDIRRNFYNMGDYAHQFILNMWDADDGTPMFSESFGWEYDIIQKTVLFMSVWMEVVHEMEQAVGMCGAVQDSSRRRTDPSDPNRRRDPSDPNRRRTDPSDPDRRRDPSDPNRRRRASDVNETEDDSSRRRTDPSDPNRRRDPSDPNRRRTDPSDPDRRRDPSDPDRRRRATVDESESRRRTDPSDPNRRRDPSDPNRRRTDAWDPNRRRDPADANRRRSSTNLLLNEGTAQQAWDKAVAFYAGSRWDSRADAVMLDAEANMLCSLFGTCDEEDEGVSMASDKIFRHFESGQTALMQDECGNLTTDRDRIVALMYVPLIQNLLYASYKLATKMSNEEPLIQRDRGHGIFFAKAMQPKLASCAQDVADIVARNLLVPKSEEPMQDGYAEVKLALERTYDCLGLQCEDIGGILEDPLSQANVKYAPGAEPCGFVVFDASAPQPQAGVDAGVVVAVVLSVLAFAAVVVLLAWRVAYSRGAERARFIMRTPEASPTTTSPPGGETVIGSVIGTRTEEVPVADDETTLKI</sequence>
<dbReference type="PROSITE" id="PS50920">
    <property type="entry name" value="SOLCAR"/>
    <property type="match status" value="3"/>
</dbReference>
<dbReference type="GO" id="GO:0031966">
    <property type="term" value="C:mitochondrial membrane"/>
    <property type="evidence" value="ECO:0007669"/>
    <property type="project" value="UniProtKB-SubCell"/>
</dbReference>
<dbReference type="PANTHER" id="PTHR45624:SF10">
    <property type="entry name" value="SLC (SOLUTE CARRIER) HOMOLOG"/>
    <property type="match status" value="1"/>
</dbReference>
<dbReference type="GO" id="GO:0022857">
    <property type="term" value="F:transmembrane transporter activity"/>
    <property type="evidence" value="ECO:0007669"/>
    <property type="project" value="TreeGrafter"/>
</dbReference>
<dbReference type="Proteomes" id="UP000186817">
    <property type="component" value="Unassembled WGS sequence"/>
</dbReference>
<comment type="subcellular location">
    <subcellularLocation>
        <location evidence="1">Mitochondrion membrane</location>
        <topology evidence="1">Multi-pass membrane protein</topology>
    </subcellularLocation>
</comment>
<dbReference type="PANTHER" id="PTHR45624">
    <property type="entry name" value="MITOCHONDRIAL BASIC AMINO ACIDS TRANSPORTER-RELATED"/>
    <property type="match status" value="1"/>
</dbReference>
<name>A0A1Q9DRL3_SYMMI</name>
<evidence type="ECO:0000256" key="3">
    <source>
        <dbReference type="ARBA" id="ARBA00022448"/>
    </source>
</evidence>
<evidence type="ECO:0000256" key="7">
    <source>
        <dbReference type="ARBA" id="ARBA00023128"/>
    </source>
</evidence>
<evidence type="ECO:0000313" key="12">
    <source>
        <dbReference type="EMBL" id="OLP97806.1"/>
    </source>
</evidence>
<feature type="region of interest" description="Disordered" evidence="10">
    <location>
        <begin position="835"/>
        <end position="992"/>
    </location>
</feature>
<feature type="region of interest" description="Disordered" evidence="10">
    <location>
        <begin position="606"/>
        <end position="718"/>
    </location>
</feature>
<feature type="compositionally biased region" description="Basic and acidic residues" evidence="10">
    <location>
        <begin position="608"/>
        <end position="718"/>
    </location>
</feature>
<evidence type="ECO:0000256" key="8">
    <source>
        <dbReference type="ARBA" id="ARBA00023136"/>
    </source>
</evidence>